<dbReference type="VEuPathDB" id="FungiDB:F9C07_12071"/>
<gene>
    <name evidence="1" type="ORF">F9C07_12071</name>
</gene>
<evidence type="ECO:0000313" key="1">
    <source>
        <dbReference type="EMBL" id="QRD94219.1"/>
    </source>
</evidence>
<dbReference type="AlphaFoldDB" id="A0A7U2N2B7"/>
<protein>
    <submittedName>
        <fullName evidence="1">Uncharacterized protein</fullName>
    </submittedName>
</protein>
<dbReference type="Proteomes" id="UP000596276">
    <property type="component" value="Chromosome 6"/>
</dbReference>
<name>A0A7U2N2B7_ASPFN</name>
<reference evidence="2" key="1">
    <citation type="journal article" date="2021" name="G3 (Bethesda)">
        <title>Chromosome assembled and annotated genome sequence of Aspergillus flavus NRRL 3357.</title>
        <authorList>
            <person name="Skerker J.M."/>
            <person name="Pianalto K.M."/>
            <person name="Mondo S.J."/>
            <person name="Yang K."/>
            <person name="Arkin A.P."/>
            <person name="Keller N.P."/>
            <person name="Grigoriev I.V."/>
            <person name="Louise Glass N.L."/>
        </authorList>
    </citation>
    <scope>NUCLEOTIDE SEQUENCE [LARGE SCALE GENOMIC DNA]</scope>
    <source>
        <strain evidence="2">ATCC 200026 / FGSC A1120 / IAM 13836 / NRRL 3357 / JCM 12722 / SRRC 167</strain>
    </source>
</reference>
<accession>A0A7U2N2B7</accession>
<evidence type="ECO:0000313" key="2">
    <source>
        <dbReference type="Proteomes" id="UP000596276"/>
    </source>
</evidence>
<organism evidence="1 2">
    <name type="scientific">Aspergillus flavus (strain ATCC 200026 / FGSC A1120 / IAM 13836 / NRRL 3357 / JCM 12722 / SRRC 167)</name>
    <dbReference type="NCBI Taxonomy" id="332952"/>
    <lineage>
        <taxon>Eukaryota</taxon>
        <taxon>Fungi</taxon>
        <taxon>Dikarya</taxon>
        <taxon>Ascomycota</taxon>
        <taxon>Pezizomycotina</taxon>
        <taxon>Eurotiomycetes</taxon>
        <taxon>Eurotiomycetidae</taxon>
        <taxon>Eurotiales</taxon>
        <taxon>Aspergillaceae</taxon>
        <taxon>Aspergillus</taxon>
        <taxon>Aspergillus subgen. Circumdati</taxon>
    </lineage>
</organism>
<dbReference type="EMBL" id="CP044623">
    <property type="protein sequence ID" value="QRD94219.1"/>
    <property type="molecule type" value="Genomic_DNA"/>
</dbReference>
<keyword evidence="2" id="KW-1185">Reference proteome</keyword>
<proteinExistence type="predicted"/>
<sequence length="98" mass="11352">MVRFYAWLICSIHRFLIGAPSDAGRATYRTVRQAFPTVTWRRESVFFPSFLASPIGNIMGLLTVFRQDFVFSAWERRASQVDTSSELVCLRTHCELMQ</sequence>